<proteinExistence type="predicted"/>
<dbReference type="EMBL" id="CAWUPB010000246">
    <property type="protein sequence ID" value="CAK7324299.1"/>
    <property type="molecule type" value="Genomic_DNA"/>
</dbReference>
<sequence length="64" mass="7201">MASQNHQQSPWCTVYIPFNKLPTHAVVGGEKRHTMSEAGLVLNYDTGSHYDTANLAWEHKHPTP</sequence>
<evidence type="ECO:0000313" key="2">
    <source>
        <dbReference type="Proteomes" id="UP001314170"/>
    </source>
</evidence>
<protein>
    <submittedName>
        <fullName evidence="1">Uncharacterized protein</fullName>
    </submittedName>
</protein>
<gene>
    <name evidence="1" type="ORF">DCAF_LOCUS1939</name>
</gene>
<keyword evidence="2" id="KW-1185">Reference proteome</keyword>
<reference evidence="1 2" key="1">
    <citation type="submission" date="2024-01" db="EMBL/GenBank/DDBJ databases">
        <authorList>
            <person name="Waweru B."/>
        </authorList>
    </citation>
    <scope>NUCLEOTIDE SEQUENCE [LARGE SCALE GENOMIC DNA]</scope>
</reference>
<name>A0AAV1QUE9_9ROSI</name>
<evidence type="ECO:0000313" key="1">
    <source>
        <dbReference type="EMBL" id="CAK7324299.1"/>
    </source>
</evidence>
<organism evidence="1 2">
    <name type="scientific">Dovyalis caffra</name>
    <dbReference type="NCBI Taxonomy" id="77055"/>
    <lineage>
        <taxon>Eukaryota</taxon>
        <taxon>Viridiplantae</taxon>
        <taxon>Streptophyta</taxon>
        <taxon>Embryophyta</taxon>
        <taxon>Tracheophyta</taxon>
        <taxon>Spermatophyta</taxon>
        <taxon>Magnoliopsida</taxon>
        <taxon>eudicotyledons</taxon>
        <taxon>Gunneridae</taxon>
        <taxon>Pentapetalae</taxon>
        <taxon>rosids</taxon>
        <taxon>fabids</taxon>
        <taxon>Malpighiales</taxon>
        <taxon>Salicaceae</taxon>
        <taxon>Flacourtieae</taxon>
        <taxon>Dovyalis</taxon>
    </lineage>
</organism>
<accession>A0AAV1QUE9</accession>
<comment type="caution">
    <text evidence="1">The sequence shown here is derived from an EMBL/GenBank/DDBJ whole genome shotgun (WGS) entry which is preliminary data.</text>
</comment>
<dbReference type="Proteomes" id="UP001314170">
    <property type="component" value="Unassembled WGS sequence"/>
</dbReference>
<dbReference type="AlphaFoldDB" id="A0AAV1QUE9"/>